<dbReference type="PROSITE" id="PS01032">
    <property type="entry name" value="PPM_1"/>
    <property type="match status" value="1"/>
</dbReference>
<gene>
    <name evidence="16" type="ORF">HannXRQ_Chr10g0312351</name>
    <name evidence="15" type="ORF">HanXRQr2_Chr10g0459251</name>
</gene>
<dbReference type="EMBL" id="CM007899">
    <property type="protein sequence ID" value="OTG12686.1"/>
    <property type="molecule type" value="Genomic_DNA"/>
</dbReference>
<dbReference type="CDD" id="cd00143">
    <property type="entry name" value="PP2Cc"/>
    <property type="match status" value="1"/>
</dbReference>
<dbReference type="OMA" id="THVEITQ"/>
<dbReference type="GO" id="GO:0009738">
    <property type="term" value="P:abscisic acid-activated signaling pathway"/>
    <property type="evidence" value="ECO:0007669"/>
    <property type="project" value="UniProtKB-KW"/>
</dbReference>
<name>A0A251TQ41_HELAN</name>
<feature type="domain" description="PPM-type phosphatase" evidence="14">
    <location>
        <begin position="146"/>
        <end position="459"/>
    </location>
</feature>
<keyword evidence="8" id="KW-0460">Magnesium</keyword>
<dbReference type="EC" id="3.1.3.16" evidence="4"/>
<evidence type="ECO:0000256" key="3">
    <source>
        <dbReference type="ARBA" id="ARBA00006702"/>
    </source>
</evidence>
<dbReference type="EMBL" id="MNCJ02000325">
    <property type="protein sequence ID" value="KAF5788006.1"/>
    <property type="molecule type" value="Genomic_DNA"/>
</dbReference>
<dbReference type="GO" id="GO:0046872">
    <property type="term" value="F:metal ion binding"/>
    <property type="evidence" value="ECO:0007669"/>
    <property type="project" value="UniProtKB-KW"/>
</dbReference>
<dbReference type="AlphaFoldDB" id="A0A251TQ41"/>
<comment type="similarity">
    <text evidence="3 13">Belongs to the PP2C family.</text>
</comment>
<dbReference type="Pfam" id="PF00481">
    <property type="entry name" value="PP2C"/>
    <property type="match status" value="1"/>
</dbReference>
<dbReference type="InParanoid" id="A0A251TQ41"/>
<accession>A0A251TQ41</accession>
<reference evidence="15" key="3">
    <citation type="submission" date="2020-06" db="EMBL/GenBank/DDBJ databases">
        <title>Helianthus annuus Genome sequencing and assembly Release 2.</title>
        <authorList>
            <person name="Gouzy J."/>
            <person name="Langlade N."/>
            <person name="Munos S."/>
        </authorList>
    </citation>
    <scope>NUCLEOTIDE SEQUENCE</scope>
    <source>
        <tissue evidence="15">Leaves</tissue>
    </source>
</reference>
<dbReference type="GO" id="GO:0004722">
    <property type="term" value="F:protein serine/threonine phosphatase activity"/>
    <property type="evidence" value="ECO:0000318"/>
    <property type="project" value="GO_Central"/>
</dbReference>
<evidence type="ECO:0000256" key="4">
    <source>
        <dbReference type="ARBA" id="ARBA00013081"/>
    </source>
</evidence>
<evidence type="ECO:0000256" key="5">
    <source>
        <dbReference type="ARBA" id="ARBA00022682"/>
    </source>
</evidence>
<evidence type="ECO:0000256" key="11">
    <source>
        <dbReference type="ARBA" id="ARBA00047761"/>
    </source>
</evidence>
<evidence type="ECO:0000313" key="16">
    <source>
        <dbReference type="EMBL" id="OTG12686.1"/>
    </source>
</evidence>
<evidence type="ECO:0000313" key="17">
    <source>
        <dbReference type="Proteomes" id="UP000215914"/>
    </source>
</evidence>
<dbReference type="Proteomes" id="UP000215914">
    <property type="component" value="Chromosome 10"/>
</dbReference>
<comment type="catalytic activity">
    <reaction evidence="12">
        <text>O-phospho-L-threonyl-[protein] + H2O = L-threonyl-[protein] + phosphate</text>
        <dbReference type="Rhea" id="RHEA:47004"/>
        <dbReference type="Rhea" id="RHEA-COMP:11060"/>
        <dbReference type="Rhea" id="RHEA-COMP:11605"/>
        <dbReference type="ChEBI" id="CHEBI:15377"/>
        <dbReference type="ChEBI" id="CHEBI:30013"/>
        <dbReference type="ChEBI" id="CHEBI:43474"/>
        <dbReference type="ChEBI" id="CHEBI:61977"/>
        <dbReference type="EC" id="3.1.3.16"/>
    </reaction>
</comment>
<dbReference type="PROSITE" id="PS51746">
    <property type="entry name" value="PPM_2"/>
    <property type="match status" value="1"/>
</dbReference>
<dbReference type="FunCoup" id="A0A251TQ41">
    <property type="interactions" value="811"/>
</dbReference>
<keyword evidence="9 13" id="KW-0904">Protein phosphatase</keyword>
<evidence type="ECO:0000256" key="13">
    <source>
        <dbReference type="RuleBase" id="RU003465"/>
    </source>
</evidence>
<evidence type="ECO:0000256" key="7">
    <source>
        <dbReference type="ARBA" id="ARBA00022801"/>
    </source>
</evidence>
<evidence type="ECO:0000313" key="15">
    <source>
        <dbReference type="EMBL" id="KAF5788006.1"/>
    </source>
</evidence>
<dbReference type="InterPro" id="IPR001932">
    <property type="entry name" value="PPM-type_phosphatase-like_dom"/>
</dbReference>
<evidence type="ECO:0000256" key="9">
    <source>
        <dbReference type="ARBA" id="ARBA00022912"/>
    </source>
</evidence>
<comment type="cofactor">
    <cofactor evidence="1">
        <name>Mn(2+)</name>
        <dbReference type="ChEBI" id="CHEBI:29035"/>
    </cofactor>
</comment>
<keyword evidence="17" id="KW-1185">Reference proteome</keyword>
<keyword evidence="7 13" id="KW-0378">Hydrolase</keyword>
<dbReference type="STRING" id="4232.A0A251TQ41"/>
<proteinExistence type="inferred from homology"/>
<evidence type="ECO:0000256" key="2">
    <source>
        <dbReference type="ARBA" id="ARBA00001946"/>
    </source>
</evidence>
<keyword evidence="10" id="KW-0464">Manganese</keyword>
<dbReference type="InterPro" id="IPR036457">
    <property type="entry name" value="PPM-type-like_dom_sf"/>
</dbReference>
<dbReference type="SUPFAM" id="SSF81606">
    <property type="entry name" value="PP2C-like"/>
    <property type="match status" value="1"/>
</dbReference>
<reference evidence="15 17" key="1">
    <citation type="journal article" date="2017" name="Nature">
        <title>The sunflower genome provides insights into oil metabolism, flowering and Asterid evolution.</title>
        <authorList>
            <person name="Badouin H."/>
            <person name="Gouzy J."/>
            <person name="Grassa C.J."/>
            <person name="Murat F."/>
            <person name="Staton S.E."/>
            <person name="Cottret L."/>
            <person name="Lelandais-Briere C."/>
            <person name="Owens G.L."/>
            <person name="Carrere S."/>
            <person name="Mayjonade B."/>
            <person name="Legrand L."/>
            <person name="Gill N."/>
            <person name="Kane N.C."/>
            <person name="Bowers J.E."/>
            <person name="Hubner S."/>
            <person name="Bellec A."/>
            <person name="Berard A."/>
            <person name="Berges H."/>
            <person name="Blanchet N."/>
            <person name="Boniface M.C."/>
            <person name="Brunel D."/>
            <person name="Catrice O."/>
            <person name="Chaidir N."/>
            <person name="Claudel C."/>
            <person name="Donnadieu C."/>
            <person name="Faraut T."/>
            <person name="Fievet G."/>
            <person name="Helmstetter N."/>
            <person name="King M."/>
            <person name="Knapp S.J."/>
            <person name="Lai Z."/>
            <person name="Le Paslier M.C."/>
            <person name="Lippi Y."/>
            <person name="Lorenzon L."/>
            <person name="Mandel J.R."/>
            <person name="Marage G."/>
            <person name="Marchand G."/>
            <person name="Marquand E."/>
            <person name="Bret-Mestries E."/>
            <person name="Morien E."/>
            <person name="Nambeesan S."/>
            <person name="Nguyen T."/>
            <person name="Pegot-Espagnet P."/>
            <person name="Pouilly N."/>
            <person name="Raftis F."/>
            <person name="Sallet E."/>
            <person name="Schiex T."/>
            <person name="Thomas J."/>
            <person name="Vandecasteele C."/>
            <person name="Vares D."/>
            <person name="Vear F."/>
            <person name="Vautrin S."/>
            <person name="Crespi M."/>
            <person name="Mangin B."/>
            <person name="Burke J.M."/>
            <person name="Salse J."/>
            <person name="Munos S."/>
            <person name="Vincourt P."/>
            <person name="Rieseberg L.H."/>
            <person name="Langlade N.B."/>
        </authorList>
    </citation>
    <scope>NUCLEOTIDE SEQUENCE [LARGE SCALE GENOMIC DNA]</scope>
    <source>
        <strain evidence="17">cv. SF193</strain>
        <tissue evidence="15">Leaves</tissue>
    </source>
</reference>
<dbReference type="InterPro" id="IPR015655">
    <property type="entry name" value="PP2C"/>
</dbReference>
<evidence type="ECO:0000256" key="10">
    <source>
        <dbReference type="ARBA" id="ARBA00023211"/>
    </source>
</evidence>
<reference evidence="16" key="2">
    <citation type="submission" date="2017-02" db="EMBL/GenBank/DDBJ databases">
        <title>Sunflower complete genome.</title>
        <authorList>
            <person name="Langlade N."/>
            <person name="Munos S."/>
        </authorList>
    </citation>
    <scope>NUCLEOTIDE SEQUENCE [LARGE SCALE GENOMIC DNA]</scope>
    <source>
        <tissue evidence="16">Leaves</tissue>
    </source>
</reference>
<evidence type="ECO:0000256" key="6">
    <source>
        <dbReference type="ARBA" id="ARBA00022723"/>
    </source>
</evidence>
<dbReference type="Gramene" id="mRNA:HanXRQr2_Chr10g0459251">
    <property type="protein sequence ID" value="mRNA:HanXRQr2_Chr10g0459251"/>
    <property type="gene ID" value="HanXRQr2_Chr10g0459251"/>
</dbReference>
<keyword evidence="6" id="KW-0479">Metal-binding</keyword>
<organism evidence="16 17">
    <name type="scientific">Helianthus annuus</name>
    <name type="common">Common sunflower</name>
    <dbReference type="NCBI Taxonomy" id="4232"/>
    <lineage>
        <taxon>Eukaryota</taxon>
        <taxon>Viridiplantae</taxon>
        <taxon>Streptophyta</taxon>
        <taxon>Embryophyta</taxon>
        <taxon>Tracheophyta</taxon>
        <taxon>Spermatophyta</taxon>
        <taxon>Magnoliopsida</taxon>
        <taxon>eudicotyledons</taxon>
        <taxon>Gunneridae</taxon>
        <taxon>Pentapetalae</taxon>
        <taxon>asterids</taxon>
        <taxon>campanulids</taxon>
        <taxon>Asterales</taxon>
        <taxon>Asteraceae</taxon>
        <taxon>Asteroideae</taxon>
        <taxon>Heliantheae alliance</taxon>
        <taxon>Heliantheae</taxon>
        <taxon>Helianthus</taxon>
    </lineage>
</organism>
<dbReference type="Gene3D" id="3.60.40.10">
    <property type="entry name" value="PPM-type phosphatase domain"/>
    <property type="match status" value="1"/>
</dbReference>
<dbReference type="InterPro" id="IPR000222">
    <property type="entry name" value="PP2C_BS"/>
</dbReference>
<comment type="catalytic activity">
    <reaction evidence="11">
        <text>O-phospho-L-seryl-[protein] + H2O = L-seryl-[protein] + phosphate</text>
        <dbReference type="Rhea" id="RHEA:20629"/>
        <dbReference type="Rhea" id="RHEA-COMP:9863"/>
        <dbReference type="Rhea" id="RHEA-COMP:11604"/>
        <dbReference type="ChEBI" id="CHEBI:15377"/>
        <dbReference type="ChEBI" id="CHEBI:29999"/>
        <dbReference type="ChEBI" id="CHEBI:43474"/>
        <dbReference type="ChEBI" id="CHEBI:83421"/>
        <dbReference type="EC" id="3.1.3.16"/>
    </reaction>
</comment>
<keyword evidence="5" id="KW-0938">Abscisic acid signaling pathway</keyword>
<evidence type="ECO:0000256" key="8">
    <source>
        <dbReference type="ARBA" id="ARBA00022842"/>
    </source>
</evidence>
<dbReference type="PANTHER" id="PTHR47992">
    <property type="entry name" value="PROTEIN PHOSPHATASE"/>
    <property type="match status" value="1"/>
</dbReference>
<dbReference type="GO" id="GO:1902531">
    <property type="term" value="P:regulation of intracellular signal transduction"/>
    <property type="evidence" value="ECO:0000318"/>
    <property type="project" value="GO_Central"/>
</dbReference>
<dbReference type="FunFam" id="3.60.40.10:FF:000025">
    <property type="entry name" value="Protein phosphatase 2C 16"/>
    <property type="match status" value="1"/>
</dbReference>
<evidence type="ECO:0000256" key="12">
    <source>
        <dbReference type="ARBA" id="ARBA00048336"/>
    </source>
</evidence>
<sequence length="469" mass="50348">MGLIEEMTPAASISISLASPISKIALLTGATSLLSDHVPMFLDGSNNDLNMIQEIGTDGLVNVNGDIIIQENIPKEIMSIGHESNSITVAITDIDDGQIVAEVISLGKETIESAIGHTLTASVVVVADKTHSKTVRSVFELEYVPLYGSHSVCGRRPEMEDAVASVPAFMKIPLKMLVGDRVINGINSNLNDLTAHFFGVYDGHGGCQVANYCRDRLHIALEEEIKVMKQELIKGTTNETVQVQWEKTFINCFKKVDDEVGGKTSGIIDGSNAIAEPVALETVGSTAVVALICASHVVVANCGDSRAVLYRGKEAIALSSDHKPNREDEYARIEAAGGRVIEWNGPRVCGVLAMSRSIGDGYLKPSIIPDPEVTFTPRGRDDECLILASDGLWDVMSNQEACEVAKRRLLIWHKKNGGSAIEGEVGGPDLAAQAAADYLTMLALQKGSKDNVSVIVVDLKSQRKFKAKP</sequence>
<evidence type="ECO:0000256" key="1">
    <source>
        <dbReference type="ARBA" id="ARBA00001936"/>
    </source>
</evidence>
<protein>
    <recommendedName>
        <fullName evidence="4">protein-serine/threonine phosphatase</fullName>
        <ecNumber evidence="4">3.1.3.16</ecNumber>
    </recommendedName>
</protein>
<evidence type="ECO:0000259" key="14">
    <source>
        <dbReference type="PROSITE" id="PS51746"/>
    </source>
</evidence>
<dbReference type="OrthoDB" id="10264738at2759"/>
<comment type="cofactor">
    <cofactor evidence="2">
        <name>Mg(2+)</name>
        <dbReference type="ChEBI" id="CHEBI:18420"/>
    </cofactor>
</comment>
<dbReference type="SMART" id="SM00332">
    <property type="entry name" value="PP2Cc"/>
    <property type="match status" value="1"/>
</dbReference>